<feature type="domain" description="DUF3347" evidence="1">
    <location>
        <begin position="84"/>
        <end position="153"/>
    </location>
</feature>
<gene>
    <name evidence="2" type="ORF">CJ305_13135</name>
</gene>
<evidence type="ECO:0000313" key="2">
    <source>
        <dbReference type="EMBL" id="PHQ28757.1"/>
    </source>
</evidence>
<comment type="caution">
    <text evidence="2">The sequence shown here is derived from an EMBL/GenBank/DDBJ whole genome shotgun (WGS) entry which is preliminary data.</text>
</comment>
<keyword evidence="3" id="KW-1185">Reference proteome</keyword>
<protein>
    <recommendedName>
        <fullName evidence="1">DUF3347 domain-containing protein</fullName>
    </recommendedName>
</protein>
<reference evidence="2 3" key="1">
    <citation type="submission" date="2017-08" db="EMBL/GenBank/DDBJ databases">
        <title>The whole genome shortgun sequences of strain Leeuwenhoekiella nanhaiensis G18 from the South China Sea.</title>
        <authorList>
            <person name="Liu Q."/>
        </authorList>
    </citation>
    <scope>NUCLEOTIDE SEQUENCE [LARGE SCALE GENOMIC DNA]</scope>
    <source>
        <strain evidence="2 3">G18</strain>
    </source>
</reference>
<evidence type="ECO:0000313" key="3">
    <source>
        <dbReference type="Proteomes" id="UP000229433"/>
    </source>
</evidence>
<organism evidence="2 3">
    <name type="scientific">Leeuwenhoekiella nanhaiensis</name>
    <dbReference type="NCBI Taxonomy" id="1655491"/>
    <lineage>
        <taxon>Bacteria</taxon>
        <taxon>Pseudomonadati</taxon>
        <taxon>Bacteroidota</taxon>
        <taxon>Flavobacteriia</taxon>
        <taxon>Flavobacteriales</taxon>
        <taxon>Flavobacteriaceae</taxon>
        <taxon>Leeuwenhoekiella</taxon>
    </lineage>
</organism>
<dbReference type="InterPro" id="IPR021782">
    <property type="entry name" value="DUF3347"/>
</dbReference>
<name>A0A2G1VPR4_9FLAO</name>
<dbReference type="Proteomes" id="UP000229433">
    <property type="component" value="Unassembled WGS sequence"/>
</dbReference>
<dbReference type="AlphaFoldDB" id="A0A2G1VPR4"/>
<dbReference type="EMBL" id="NQXA01000011">
    <property type="protein sequence ID" value="PHQ28757.1"/>
    <property type="molecule type" value="Genomic_DNA"/>
</dbReference>
<accession>A0A2G1VPR4</accession>
<sequence>MKNTVKFVMIAATALSITSCGNDKKNNNESEDALVEERMVDEQEMEGMDHMDGADMDHSMHTDAEMKTDDVALSFEDENVAAVWKAYNSVRLALIASDPAKAKQEAANLAMIFDESNAKLKSAASAIAASEDLKVQRTSFSQFSNAAEAYFKGTLNSGTLYKQHCPMAFDGKGGDWLSNEAAIKNPYYGDQMLTCGSVTATITR</sequence>
<dbReference type="Pfam" id="PF11827">
    <property type="entry name" value="DUF3347"/>
    <property type="match status" value="1"/>
</dbReference>
<dbReference type="PROSITE" id="PS51257">
    <property type="entry name" value="PROKAR_LIPOPROTEIN"/>
    <property type="match status" value="1"/>
</dbReference>
<dbReference type="RefSeq" id="WP_099646749.1">
    <property type="nucleotide sequence ID" value="NZ_KZ319293.1"/>
</dbReference>
<dbReference type="OrthoDB" id="5513217at2"/>
<evidence type="ECO:0000259" key="1">
    <source>
        <dbReference type="Pfam" id="PF11827"/>
    </source>
</evidence>
<proteinExistence type="predicted"/>